<dbReference type="InterPro" id="IPR000835">
    <property type="entry name" value="HTH_MarR-typ"/>
</dbReference>
<dbReference type="SMART" id="SM00347">
    <property type="entry name" value="HTH_MARR"/>
    <property type="match status" value="1"/>
</dbReference>
<evidence type="ECO:0000259" key="1">
    <source>
        <dbReference type="PROSITE" id="PS50995"/>
    </source>
</evidence>
<organism evidence="2 3">
    <name type="scientific">Streptomyces polygonati</name>
    <dbReference type="NCBI Taxonomy" id="1617087"/>
    <lineage>
        <taxon>Bacteria</taxon>
        <taxon>Bacillati</taxon>
        <taxon>Actinomycetota</taxon>
        <taxon>Actinomycetes</taxon>
        <taxon>Kitasatosporales</taxon>
        <taxon>Streptomycetaceae</taxon>
        <taxon>Streptomyces</taxon>
    </lineage>
</organism>
<dbReference type="PROSITE" id="PS50995">
    <property type="entry name" value="HTH_MARR_2"/>
    <property type="match status" value="1"/>
</dbReference>
<accession>A0ABV8HW00</accession>
<name>A0ABV8HW00_9ACTN</name>
<dbReference type="Gene3D" id="1.10.10.10">
    <property type="entry name" value="Winged helix-like DNA-binding domain superfamily/Winged helix DNA-binding domain"/>
    <property type="match status" value="1"/>
</dbReference>
<feature type="domain" description="HTH marR-type" evidence="1">
    <location>
        <begin position="1"/>
        <end position="160"/>
    </location>
</feature>
<sequence>MTQQVGADPGEQLGACPDPEDLALLAQWDVMQSGMRRLSDQLLSDVEAEAGLAPSSFQVLWFLLTAAGNSAPMNQLTATLGFTTAGTTKVADRLAAAGLLERRQLPADRRITLATLTDAGRKAAVTAALTLAGALRERVVRSLGAEGFADLSSTLRSLDPAPDQHCG</sequence>
<keyword evidence="3" id="KW-1185">Reference proteome</keyword>
<dbReference type="Proteomes" id="UP001595765">
    <property type="component" value="Unassembled WGS sequence"/>
</dbReference>
<protein>
    <submittedName>
        <fullName evidence="2">MarR family winged helix-turn-helix transcriptional regulator</fullName>
    </submittedName>
</protein>
<dbReference type="InterPro" id="IPR036388">
    <property type="entry name" value="WH-like_DNA-bd_sf"/>
</dbReference>
<comment type="caution">
    <text evidence="2">The sequence shown here is derived from an EMBL/GenBank/DDBJ whole genome shotgun (WGS) entry which is preliminary data.</text>
</comment>
<gene>
    <name evidence="2" type="ORF">ACFO3J_32940</name>
</gene>
<dbReference type="SUPFAM" id="SSF46785">
    <property type="entry name" value="Winged helix' DNA-binding domain"/>
    <property type="match status" value="1"/>
</dbReference>
<proteinExistence type="predicted"/>
<dbReference type="PANTHER" id="PTHR33164:SF101">
    <property type="entry name" value="TRANSCRIPTIONAL REPRESSOR MPRA"/>
    <property type="match status" value="1"/>
</dbReference>
<dbReference type="InterPro" id="IPR036390">
    <property type="entry name" value="WH_DNA-bd_sf"/>
</dbReference>
<evidence type="ECO:0000313" key="3">
    <source>
        <dbReference type="Proteomes" id="UP001595765"/>
    </source>
</evidence>
<dbReference type="InterPro" id="IPR039422">
    <property type="entry name" value="MarR/SlyA-like"/>
</dbReference>
<evidence type="ECO:0000313" key="2">
    <source>
        <dbReference type="EMBL" id="MFC4036217.1"/>
    </source>
</evidence>
<reference evidence="3" key="1">
    <citation type="journal article" date="2019" name="Int. J. Syst. Evol. Microbiol.">
        <title>The Global Catalogue of Microorganisms (GCM) 10K type strain sequencing project: providing services to taxonomists for standard genome sequencing and annotation.</title>
        <authorList>
            <consortium name="The Broad Institute Genomics Platform"/>
            <consortium name="The Broad Institute Genome Sequencing Center for Infectious Disease"/>
            <person name="Wu L."/>
            <person name="Ma J."/>
        </authorList>
    </citation>
    <scope>NUCLEOTIDE SEQUENCE [LARGE SCALE GENOMIC DNA]</scope>
    <source>
        <strain evidence="3">CGMCC 4.7237</strain>
    </source>
</reference>
<dbReference type="PANTHER" id="PTHR33164">
    <property type="entry name" value="TRANSCRIPTIONAL REGULATOR, MARR FAMILY"/>
    <property type="match status" value="1"/>
</dbReference>
<dbReference type="Pfam" id="PF12802">
    <property type="entry name" value="MarR_2"/>
    <property type="match status" value="1"/>
</dbReference>
<dbReference type="RefSeq" id="WP_386437527.1">
    <property type="nucleotide sequence ID" value="NZ_JBHSBB010000047.1"/>
</dbReference>
<dbReference type="EMBL" id="JBHSBB010000047">
    <property type="protein sequence ID" value="MFC4036217.1"/>
    <property type="molecule type" value="Genomic_DNA"/>
</dbReference>